<accession>A0ABU4MJV7</accession>
<keyword evidence="2" id="KW-1185">Reference proteome</keyword>
<comment type="caution">
    <text evidence="1">The sequence shown here is derived from an EMBL/GenBank/DDBJ whole genome shotgun (WGS) entry which is preliminary data.</text>
</comment>
<dbReference type="RefSeq" id="WP_045558171.1">
    <property type="nucleotide sequence ID" value="NZ_JABXWF010000001.1"/>
</dbReference>
<sequence>MTEQTNQLNAVAGTVDVSWDLGVGLVSAVGDMPDAPFSAGDGVQIRFFSRLWISLDTSGRPVALDVFDVPSVLVGVIPLARRDKEGASAAPLGTIPWLLDTDSNWVWIMLIAAPARQRLVREGWVEMWLYQDRLVRLKVRAPVAGTPTSARRATL</sequence>
<dbReference type="Proteomes" id="UP001282474">
    <property type="component" value="Unassembled WGS sequence"/>
</dbReference>
<reference evidence="1 2" key="1">
    <citation type="journal article" date="2023" name="Microb. Genom.">
        <title>Mesoterricola silvestris gen. nov., sp. nov., Mesoterricola sediminis sp. nov., Geothrix oryzae sp. nov., Geothrix edaphica sp. nov., Geothrix rubra sp. nov., and Geothrix limicola sp. nov., six novel members of Acidobacteriota isolated from soils.</title>
        <authorList>
            <person name="Weisberg A.J."/>
            <person name="Pearce E."/>
            <person name="Kramer C.G."/>
            <person name="Chang J.H."/>
            <person name="Clarke C.R."/>
        </authorList>
    </citation>
    <scope>NUCLEOTIDE SEQUENCE [LARGE SCALE GENOMIC DNA]</scope>
    <source>
        <strain evidence="1 2">NE20-4-1</strain>
    </source>
</reference>
<evidence type="ECO:0000313" key="1">
    <source>
        <dbReference type="EMBL" id="MDX3037402.1"/>
    </source>
</evidence>
<evidence type="ECO:0000313" key="2">
    <source>
        <dbReference type="Proteomes" id="UP001282474"/>
    </source>
</evidence>
<protein>
    <submittedName>
        <fullName evidence="1">Uncharacterized protein</fullName>
    </submittedName>
</protein>
<organism evidence="1 2">
    <name type="scientific">Streptomyces caniscabiei</name>
    <dbReference type="NCBI Taxonomy" id="2746961"/>
    <lineage>
        <taxon>Bacteria</taxon>
        <taxon>Bacillati</taxon>
        <taxon>Actinomycetota</taxon>
        <taxon>Actinomycetes</taxon>
        <taxon>Kitasatosporales</taxon>
        <taxon>Streptomycetaceae</taxon>
        <taxon>Streptomyces</taxon>
    </lineage>
</organism>
<proteinExistence type="predicted"/>
<dbReference type="EMBL" id="JARAWJ010000005">
    <property type="protein sequence ID" value="MDX3037402.1"/>
    <property type="molecule type" value="Genomic_DNA"/>
</dbReference>
<gene>
    <name evidence="1" type="ORF">PV383_09480</name>
</gene>
<name>A0ABU4MJV7_9ACTN</name>